<dbReference type="GO" id="GO:0015031">
    <property type="term" value="P:protein transport"/>
    <property type="evidence" value="ECO:0007669"/>
    <property type="project" value="UniProtKB-KW"/>
</dbReference>
<evidence type="ECO:0000256" key="3">
    <source>
        <dbReference type="ARBA" id="ARBA00022692"/>
    </source>
</evidence>
<feature type="transmembrane region" description="Helical" evidence="8">
    <location>
        <begin position="172"/>
        <end position="193"/>
    </location>
</feature>
<dbReference type="NCBIfam" id="TIGR03818">
    <property type="entry name" value="MotA1"/>
    <property type="match status" value="1"/>
</dbReference>
<keyword evidence="2" id="KW-1003">Cell membrane</keyword>
<keyword evidence="6 8" id="KW-0472">Membrane</keyword>
<evidence type="ECO:0000256" key="4">
    <source>
        <dbReference type="ARBA" id="ARBA00022779"/>
    </source>
</evidence>
<evidence type="ECO:0000256" key="6">
    <source>
        <dbReference type="ARBA" id="ARBA00023136"/>
    </source>
</evidence>
<dbReference type="GO" id="GO:0005886">
    <property type="term" value="C:plasma membrane"/>
    <property type="evidence" value="ECO:0007669"/>
    <property type="project" value="UniProtKB-SubCell"/>
</dbReference>
<dbReference type="PANTHER" id="PTHR30433">
    <property type="entry name" value="CHEMOTAXIS PROTEIN MOTA"/>
    <property type="match status" value="1"/>
</dbReference>
<evidence type="ECO:0000256" key="2">
    <source>
        <dbReference type="ARBA" id="ARBA00022475"/>
    </source>
</evidence>
<sequence length="296" mass="31931">MKFAGLALVLVCTFGGLMVAAGVEKAMHLITGAILPALPGEFIIIFGCACCAFLVANSPSAIKHTMSYFKALKKGGAYTKEDYIELLSMLFTVFKLARTKGWLAMEQHIENPHDSALFSQFPTFHHNHHATTFLCDYLRIISLGNENPLTIEALMDEEIETIKEHESHPGHAVQTMADGIPALGIVAAVLGVIKTMSSISEPPEILGKMIGGALVGTFLGVWLAYGMVGPIAGAMTSYAATEVMYYRAIKVGLIAFLNGCAPQVAVEFARKFLPHDVQPTFMELEEKLNALPSPSA</sequence>
<proteinExistence type="inferred from homology"/>
<keyword evidence="7" id="KW-0813">Transport</keyword>
<dbReference type="Pfam" id="PF20560">
    <property type="entry name" value="MotA_N"/>
    <property type="match status" value="1"/>
</dbReference>
<evidence type="ECO:0000313" key="11">
    <source>
        <dbReference type="EMBL" id="PZQ45093.1"/>
    </source>
</evidence>
<feature type="domain" description="MotA/TolQ/ExbB proton channel" evidence="9">
    <location>
        <begin position="144"/>
        <end position="245"/>
    </location>
</feature>
<comment type="subcellular location">
    <subcellularLocation>
        <location evidence="1">Cell membrane</location>
        <topology evidence="1">Multi-pass membrane protein</topology>
    </subcellularLocation>
    <subcellularLocation>
        <location evidence="7">Membrane</location>
        <topology evidence="7">Multi-pass membrane protein</topology>
    </subcellularLocation>
</comment>
<evidence type="ECO:0000259" key="9">
    <source>
        <dbReference type="Pfam" id="PF01618"/>
    </source>
</evidence>
<comment type="caution">
    <text evidence="11">The sequence shown here is derived from an EMBL/GenBank/DDBJ whole genome shotgun (WGS) entry which is preliminary data.</text>
</comment>
<dbReference type="EMBL" id="QFQB01000063">
    <property type="protein sequence ID" value="PZQ45093.1"/>
    <property type="molecule type" value="Genomic_DNA"/>
</dbReference>
<organism evidence="11 12">
    <name type="scientific">Micavibrio aeruginosavorus</name>
    <dbReference type="NCBI Taxonomy" id="349221"/>
    <lineage>
        <taxon>Bacteria</taxon>
        <taxon>Pseudomonadati</taxon>
        <taxon>Bdellovibrionota</taxon>
        <taxon>Bdellovibrionia</taxon>
        <taxon>Bdellovibrionales</taxon>
        <taxon>Pseudobdellovibrionaceae</taxon>
        <taxon>Micavibrio</taxon>
    </lineage>
</organism>
<evidence type="ECO:0000256" key="5">
    <source>
        <dbReference type="ARBA" id="ARBA00022989"/>
    </source>
</evidence>
<name>A0A2W5PRG4_9BACT</name>
<dbReference type="Proteomes" id="UP000249417">
    <property type="component" value="Unassembled WGS sequence"/>
</dbReference>
<keyword evidence="11" id="KW-0282">Flagellum</keyword>
<gene>
    <name evidence="11" type="primary">motA</name>
    <name evidence="11" type="ORF">DI551_08430</name>
</gene>
<accession>A0A2W5PRG4</accession>
<reference evidence="11 12" key="1">
    <citation type="submission" date="2017-08" db="EMBL/GenBank/DDBJ databases">
        <title>Infants hospitalized years apart are colonized by the same room-sourced microbial strains.</title>
        <authorList>
            <person name="Brooks B."/>
            <person name="Olm M.R."/>
            <person name="Firek B.A."/>
            <person name="Baker R."/>
            <person name="Thomas B.C."/>
            <person name="Morowitz M.J."/>
            <person name="Banfield J.F."/>
        </authorList>
    </citation>
    <scope>NUCLEOTIDE SEQUENCE [LARGE SCALE GENOMIC DNA]</scope>
    <source>
        <strain evidence="11">S2_005_002_R2_29</strain>
    </source>
</reference>
<feature type="transmembrane region" description="Helical" evidence="8">
    <location>
        <begin position="205"/>
        <end position="225"/>
    </location>
</feature>
<keyword evidence="11" id="KW-0969">Cilium</keyword>
<dbReference type="PANTHER" id="PTHR30433:SF4">
    <property type="entry name" value="MOTILITY PROTEIN A"/>
    <property type="match status" value="1"/>
</dbReference>
<keyword evidence="5 8" id="KW-1133">Transmembrane helix</keyword>
<evidence type="ECO:0000256" key="1">
    <source>
        <dbReference type="ARBA" id="ARBA00004651"/>
    </source>
</evidence>
<dbReference type="InterPro" id="IPR002898">
    <property type="entry name" value="MotA_ExbB_proton_chnl"/>
</dbReference>
<dbReference type="GO" id="GO:0006935">
    <property type="term" value="P:chemotaxis"/>
    <property type="evidence" value="ECO:0007669"/>
    <property type="project" value="InterPro"/>
</dbReference>
<keyword evidence="3 8" id="KW-0812">Transmembrane</keyword>
<dbReference type="Pfam" id="PF01618">
    <property type="entry name" value="MotA_ExbB"/>
    <property type="match status" value="1"/>
</dbReference>
<evidence type="ECO:0000313" key="12">
    <source>
        <dbReference type="Proteomes" id="UP000249417"/>
    </source>
</evidence>
<comment type="similarity">
    <text evidence="7">Belongs to the exbB/tolQ family.</text>
</comment>
<protein>
    <submittedName>
        <fullName evidence="11">Flagellar motor stator protein MotA</fullName>
    </submittedName>
</protein>
<feature type="transmembrane region" description="Helical" evidence="8">
    <location>
        <begin position="42"/>
        <end position="62"/>
    </location>
</feature>
<evidence type="ECO:0000256" key="8">
    <source>
        <dbReference type="SAM" id="Phobius"/>
    </source>
</evidence>
<keyword evidence="7" id="KW-0653">Protein transport</keyword>
<dbReference type="AlphaFoldDB" id="A0A2W5PRG4"/>
<evidence type="ECO:0000256" key="7">
    <source>
        <dbReference type="RuleBase" id="RU004057"/>
    </source>
</evidence>
<dbReference type="InterPro" id="IPR047055">
    <property type="entry name" value="MotA-like"/>
</dbReference>
<feature type="domain" description="Motility protein A N-terminal" evidence="10">
    <location>
        <begin position="4"/>
        <end position="101"/>
    </location>
</feature>
<dbReference type="GO" id="GO:0071978">
    <property type="term" value="P:bacterial-type flagellum-dependent swarming motility"/>
    <property type="evidence" value="ECO:0007669"/>
    <property type="project" value="InterPro"/>
</dbReference>
<dbReference type="InterPro" id="IPR022522">
    <property type="entry name" value="Flagellar_motor_stator_MotA"/>
</dbReference>
<feature type="transmembrane region" description="Helical" evidence="8">
    <location>
        <begin position="245"/>
        <end position="266"/>
    </location>
</feature>
<evidence type="ECO:0000259" key="10">
    <source>
        <dbReference type="Pfam" id="PF20560"/>
    </source>
</evidence>
<keyword evidence="11" id="KW-0966">Cell projection</keyword>
<keyword evidence="4" id="KW-0283">Flagellar rotation</keyword>
<dbReference type="InterPro" id="IPR046786">
    <property type="entry name" value="MotA_N"/>
</dbReference>